<evidence type="ECO:0000313" key="9">
    <source>
        <dbReference type="Proteomes" id="UP000603352"/>
    </source>
</evidence>
<dbReference type="InterPro" id="IPR001017">
    <property type="entry name" value="DH_E1"/>
</dbReference>
<dbReference type="Gene3D" id="3.40.50.970">
    <property type="match status" value="1"/>
</dbReference>
<dbReference type="InterPro" id="IPR050642">
    <property type="entry name" value="PDH_E1_Alpha_Subunit"/>
</dbReference>
<comment type="cofactor">
    <cofactor evidence="1">
        <name>thiamine diphosphate</name>
        <dbReference type="ChEBI" id="CHEBI:58937"/>
    </cofactor>
</comment>
<evidence type="ECO:0000256" key="5">
    <source>
        <dbReference type="ARBA" id="ARBA00051231"/>
    </source>
</evidence>
<comment type="function">
    <text evidence="4">The pyruvate dehydrogenase complex catalyzes the overall conversion of pyruvate to acetyl-CoA and CO(2). It contains multiple copies of three enzymatic components: pyruvate dehydrogenase (E1), dihydrolipoamide acetyltransferase (E2) and lipoamide dehydrogenase (E3).</text>
</comment>
<organism evidence="8 9">
    <name type="scientific">Tistrella bauzanensis</name>
    <dbReference type="NCBI Taxonomy" id="657419"/>
    <lineage>
        <taxon>Bacteria</taxon>
        <taxon>Pseudomonadati</taxon>
        <taxon>Pseudomonadota</taxon>
        <taxon>Alphaproteobacteria</taxon>
        <taxon>Geminicoccales</taxon>
        <taxon>Geminicoccaceae</taxon>
        <taxon>Tistrella</taxon>
    </lineage>
</organism>
<evidence type="ECO:0000256" key="6">
    <source>
        <dbReference type="SAM" id="MobiDB-lite"/>
    </source>
</evidence>
<evidence type="ECO:0000256" key="1">
    <source>
        <dbReference type="ARBA" id="ARBA00001964"/>
    </source>
</evidence>
<name>A0ABQ1IDI1_9PROT</name>
<feature type="domain" description="Dehydrogenase E1 component" evidence="7">
    <location>
        <begin position="27"/>
        <end position="318"/>
    </location>
</feature>
<keyword evidence="2" id="KW-0560">Oxidoreductase</keyword>
<sequence>MTQPADTAPPATDNGRRRRLIDHHATMWRIRAFERAAEDGLAAGHVNGAVHMSIGQEAVPTGVAAHLITEDVIASTHRGHGHSIAKGADLNGMMLELFGRAGGACAGKGGSMHIADFKVGMLGANGVVGAGLPIAVGAAQGLRLLGRAAIAVCYFGDGAANRGPFLESLNWAAVFKLPVLFVCEDNNWSATTRTATMSAGPGIAARSEALGVPALSIDGNDVEAVDEAAGRLIGLIRGGSGPRLLHARTYRLKGHTVTDAAPYRPADEVAARWEDDPIARNAAELKALGLDDDEIAAIEVAETARIAASVTAALAAPLPDTAAAFDDVQDIGRPRPGAEQGQAWSTHGAMGGIWALDRGTQL</sequence>
<reference evidence="9" key="1">
    <citation type="journal article" date="2019" name="Int. J. Syst. Evol. Microbiol.">
        <title>The Global Catalogue of Microorganisms (GCM) 10K type strain sequencing project: providing services to taxonomists for standard genome sequencing and annotation.</title>
        <authorList>
            <consortium name="The Broad Institute Genomics Platform"/>
            <consortium name="The Broad Institute Genome Sequencing Center for Infectious Disease"/>
            <person name="Wu L."/>
            <person name="Ma J."/>
        </authorList>
    </citation>
    <scope>NUCLEOTIDE SEQUENCE [LARGE SCALE GENOMIC DNA]</scope>
    <source>
        <strain evidence="9">CGMCC 1.10188</strain>
    </source>
</reference>
<dbReference type="RefSeq" id="WP_188576024.1">
    <property type="nucleotide sequence ID" value="NZ_BMDZ01000010.1"/>
</dbReference>
<evidence type="ECO:0000256" key="3">
    <source>
        <dbReference type="ARBA" id="ARBA00023052"/>
    </source>
</evidence>
<dbReference type="InterPro" id="IPR029061">
    <property type="entry name" value="THDP-binding"/>
</dbReference>
<keyword evidence="3" id="KW-0786">Thiamine pyrophosphate</keyword>
<evidence type="ECO:0000313" key="8">
    <source>
        <dbReference type="EMBL" id="GGB33263.1"/>
    </source>
</evidence>
<dbReference type="Proteomes" id="UP000603352">
    <property type="component" value="Unassembled WGS sequence"/>
</dbReference>
<protein>
    <submittedName>
        <fullName evidence="8">Acetoin:2,6-dichlorophenolindophenol oxidoreductase subunit alpha</fullName>
    </submittedName>
</protein>
<keyword evidence="9" id="KW-1185">Reference proteome</keyword>
<comment type="catalytic activity">
    <reaction evidence="5">
        <text>N(6)-[(R)-lipoyl]-L-lysyl-[protein] + pyruvate + H(+) = N(6)-[(R)-S(8)-acetyldihydrolipoyl]-L-lysyl-[protein] + CO2</text>
        <dbReference type="Rhea" id="RHEA:19189"/>
        <dbReference type="Rhea" id="RHEA-COMP:10474"/>
        <dbReference type="Rhea" id="RHEA-COMP:10478"/>
        <dbReference type="ChEBI" id="CHEBI:15361"/>
        <dbReference type="ChEBI" id="CHEBI:15378"/>
        <dbReference type="ChEBI" id="CHEBI:16526"/>
        <dbReference type="ChEBI" id="CHEBI:83099"/>
        <dbReference type="ChEBI" id="CHEBI:83111"/>
        <dbReference type="EC" id="1.2.4.1"/>
    </reaction>
</comment>
<gene>
    <name evidence="8" type="primary">pdhA1</name>
    <name evidence="8" type="ORF">GCM10011505_13440</name>
</gene>
<feature type="region of interest" description="Disordered" evidence="6">
    <location>
        <begin position="1"/>
        <end position="20"/>
    </location>
</feature>
<evidence type="ECO:0000259" key="7">
    <source>
        <dbReference type="Pfam" id="PF00676"/>
    </source>
</evidence>
<dbReference type="Pfam" id="PF00676">
    <property type="entry name" value="E1_dh"/>
    <property type="match status" value="1"/>
</dbReference>
<evidence type="ECO:0000256" key="2">
    <source>
        <dbReference type="ARBA" id="ARBA00023002"/>
    </source>
</evidence>
<dbReference type="PANTHER" id="PTHR11516:SF60">
    <property type="entry name" value="PYRUVATE DEHYDROGENASE E1 COMPONENT SUBUNIT ALPHA"/>
    <property type="match status" value="1"/>
</dbReference>
<proteinExistence type="predicted"/>
<dbReference type="SUPFAM" id="SSF52518">
    <property type="entry name" value="Thiamin diphosphate-binding fold (THDP-binding)"/>
    <property type="match status" value="1"/>
</dbReference>
<dbReference type="CDD" id="cd02000">
    <property type="entry name" value="TPP_E1_PDC_ADC_BCADC"/>
    <property type="match status" value="1"/>
</dbReference>
<dbReference type="PANTHER" id="PTHR11516">
    <property type="entry name" value="PYRUVATE DEHYDROGENASE E1 COMPONENT, ALPHA SUBUNIT BACTERIAL AND ORGANELLAR"/>
    <property type="match status" value="1"/>
</dbReference>
<accession>A0ABQ1IDI1</accession>
<evidence type="ECO:0000256" key="4">
    <source>
        <dbReference type="ARBA" id="ARBA00025211"/>
    </source>
</evidence>
<comment type="caution">
    <text evidence="8">The sequence shown here is derived from an EMBL/GenBank/DDBJ whole genome shotgun (WGS) entry which is preliminary data.</text>
</comment>
<dbReference type="EMBL" id="BMDZ01000010">
    <property type="protein sequence ID" value="GGB33263.1"/>
    <property type="molecule type" value="Genomic_DNA"/>
</dbReference>